<evidence type="ECO:0000313" key="1">
    <source>
        <dbReference type="EMBL" id="WOH08729.1"/>
    </source>
</evidence>
<evidence type="ECO:0000313" key="2">
    <source>
        <dbReference type="Proteomes" id="UP000077755"/>
    </source>
</evidence>
<organism evidence="1 2">
    <name type="scientific">Daucus carota subsp. sativus</name>
    <name type="common">Carrot</name>
    <dbReference type="NCBI Taxonomy" id="79200"/>
    <lineage>
        <taxon>Eukaryota</taxon>
        <taxon>Viridiplantae</taxon>
        <taxon>Streptophyta</taxon>
        <taxon>Embryophyta</taxon>
        <taxon>Tracheophyta</taxon>
        <taxon>Spermatophyta</taxon>
        <taxon>Magnoliopsida</taxon>
        <taxon>eudicotyledons</taxon>
        <taxon>Gunneridae</taxon>
        <taxon>Pentapetalae</taxon>
        <taxon>asterids</taxon>
        <taxon>campanulids</taxon>
        <taxon>Apiales</taxon>
        <taxon>Apiaceae</taxon>
        <taxon>Apioideae</taxon>
        <taxon>Scandiceae</taxon>
        <taxon>Daucinae</taxon>
        <taxon>Daucus</taxon>
        <taxon>Daucus sect. Daucus</taxon>
    </lineage>
</organism>
<sequence>MNTKLNPQRMIIRTQSIRNRKAPELIRGQESIEKRNKHSATPIPRHKQLTLRDKLVHHVTVLPVVTVHEFSHFFGVEQDGRRLIGRRIVETCGRLYEGLLRLWVVEVPGQDFGPETCQL</sequence>
<name>A0A175YB78_DAUCS</name>
<dbReference type="AlphaFoldDB" id="A0A175YB78"/>
<gene>
    <name evidence="1" type="ORF">DCAR_0728176</name>
</gene>
<keyword evidence="2" id="KW-1185">Reference proteome</keyword>
<dbReference type="Proteomes" id="UP000077755">
    <property type="component" value="Chromosome 7"/>
</dbReference>
<dbReference type="EMBL" id="CP093349">
    <property type="protein sequence ID" value="WOH08729.1"/>
    <property type="molecule type" value="Genomic_DNA"/>
</dbReference>
<proteinExistence type="predicted"/>
<protein>
    <submittedName>
        <fullName evidence="1">Uncharacterized protein</fullName>
    </submittedName>
</protein>
<reference evidence="1" key="1">
    <citation type="journal article" date="2016" name="Nat. Genet.">
        <title>A high-quality carrot genome assembly provides new insights into carotenoid accumulation and asterid genome evolution.</title>
        <authorList>
            <person name="Iorizzo M."/>
            <person name="Ellison S."/>
            <person name="Senalik D."/>
            <person name="Zeng P."/>
            <person name="Satapoomin P."/>
            <person name="Huang J."/>
            <person name="Bowman M."/>
            <person name="Iovene M."/>
            <person name="Sanseverino W."/>
            <person name="Cavagnaro P."/>
            <person name="Yildiz M."/>
            <person name="Macko-Podgorni A."/>
            <person name="Moranska E."/>
            <person name="Grzebelus E."/>
            <person name="Grzebelus D."/>
            <person name="Ashrafi H."/>
            <person name="Zheng Z."/>
            <person name="Cheng S."/>
            <person name="Spooner D."/>
            <person name="Van Deynze A."/>
            <person name="Simon P."/>
        </authorList>
    </citation>
    <scope>NUCLEOTIDE SEQUENCE</scope>
    <source>
        <tissue evidence="1">Leaf</tissue>
    </source>
</reference>
<accession>A0A175YB78</accession>
<reference evidence="1" key="2">
    <citation type="submission" date="2022-03" db="EMBL/GenBank/DDBJ databases">
        <title>Draft title - Genomic analysis of global carrot germplasm unveils the trajectory of domestication and the origin of high carotenoid orange carrot.</title>
        <authorList>
            <person name="Iorizzo M."/>
            <person name="Ellison S."/>
            <person name="Senalik D."/>
            <person name="Macko-Podgorni A."/>
            <person name="Grzebelus D."/>
            <person name="Bostan H."/>
            <person name="Rolling W."/>
            <person name="Curaba J."/>
            <person name="Simon P."/>
        </authorList>
    </citation>
    <scope>NUCLEOTIDE SEQUENCE</scope>
    <source>
        <tissue evidence="1">Leaf</tissue>
    </source>
</reference>
<dbReference type="Gramene" id="KZM80876">
    <property type="protein sequence ID" value="KZM80876"/>
    <property type="gene ID" value="DCAR_031556"/>
</dbReference>